<feature type="transmembrane region" description="Helical" evidence="6">
    <location>
        <begin position="75"/>
        <end position="105"/>
    </location>
</feature>
<feature type="transmembrane region" description="Helical" evidence="6">
    <location>
        <begin position="156"/>
        <end position="178"/>
    </location>
</feature>
<dbReference type="PANTHER" id="PTHR33048:SF47">
    <property type="entry name" value="INTEGRAL MEMBRANE PROTEIN-RELATED"/>
    <property type="match status" value="1"/>
</dbReference>
<evidence type="ECO:0000256" key="5">
    <source>
        <dbReference type="ARBA" id="ARBA00038359"/>
    </source>
</evidence>
<organism evidence="8 9">
    <name type="scientific">Penicillium roqueforti (strain FM164)</name>
    <dbReference type="NCBI Taxonomy" id="1365484"/>
    <lineage>
        <taxon>Eukaryota</taxon>
        <taxon>Fungi</taxon>
        <taxon>Dikarya</taxon>
        <taxon>Ascomycota</taxon>
        <taxon>Pezizomycotina</taxon>
        <taxon>Eurotiomycetes</taxon>
        <taxon>Eurotiomycetidae</taxon>
        <taxon>Eurotiales</taxon>
        <taxon>Aspergillaceae</taxon>
        <taxon>Penicillium</taxon>
    </lineage>
</organism>
<dbReference type="OMA" id="ACIISIW"/>
<accession>W6Q4K1</accession>
<evidence type="ECO:0000256" key="2">
    <source>
        <dbReference type="ARBA" id="ARBA00022692"/>
    </source>
</evidence>
<dbReference type="STRING" id="1365484.W6Q4K1"/>
<evidence type="ECO:0000256" key="6">
    <source>
        <dbReference type="SAM" id="Phobius"/>
    </source>
</evidence>
<dbReference type="InterPro" id="IPR049326">
    <property type="entry name" value="Rhodopsin_dom_fungi"/>
</dbReference>
<feature type="transmembrane region" description="Helical" evidence="6">
    <location>
        <begin position="238"/>
        <end position="261"/>
    </location>
</feature>
<gene>
    <name evidence="8" type="ORF">PROQFM164_S02g001036</name>
</gene>
<keyword evidence="2 6" id="KW-0812">Transmembrane</keyword>
<evidence type="ECO:0000313" key="8">
    <source>
        <dbReference type="EMBL" id="CDM30886.1"/>
    </source>
</evidence>
<proteinExistence type="inferred from homology"/>
<evidence type="ECO:0000256" key="3">
    <source>
        <dbReference type="ARBA" id="ARBA00022989"/>
    </source>
</evidence>
<dbReference type="EMBL" id="HG792016">
    <property type="protein sequence ID" value="CDM30886.1"/>
    <property type="molecule type" value="Genomic_DNA"/>
</dbReference>
<dbReference type="OrthoDB" id="5417844at2759"/>
<name>W6Q4K1_PENRF</name>
<keyword evidence="3 6" id="KW-1133">Transmembrane helix</keyword>
<comment type="subcellular location">
    <subcellularLocation>
        <location evidence="1">Membrane</location>
        <topology evidence="1">Multi-pass membrane protein</topology>
    </subcellularLocation>
</comment>
<feature type="transmembrane region" description="Helical" evidence="6">
    <location>
        <begin position="205"/>
        <end position="226"/>
    </location>
</feature>
<comment type="similarity">
    <text evidence="5">Belongs to the SAT4 family.</text>
</comment>
<protein>
    <submittedName>
        <fullName evidence="8">Genomic scaffold, ProqFM164S02</fullName>
    </submittedName>
</protein>
<feature type="transmembrane region" description="Helical" evidence="6">
    <location>
        <begin position="130"/>
        <end position="149"/>
    </location>
</feature>
<dbReference type="Pfam" id="PF20684">
    <property type="entry name" value="Fung_rhodopsin"/>
    <property type="match status" value="1"/>
</dbReference>
<feature type="transmembrane region" description="Helical" evidence="6">
    <location>
        <begin position="42"/>
        <end position="63"/>
    </location>
</feature>
<dbReference type="Proteomes" id="UP000030686">
    <property type="component" value="Unassembled WGS sequence"/>
</dbReference>
<evidence type="ECO:0000259" key="7">
    <source>
        <dbReference type="Pfam" id="PF20684"/>
    </source>
</evidence>
<reference evidence="8" key="1">
    <citation type="journal article" date="2014" name="Nat. Commun.">
        <title>Multiple recent horizontal transfers of a large genomic region in cheese making fungi.</title>
        <authorList>
            <person name="Cheeseman K."/>
            <person name="Ropars J."/>
            <person name="Renault P."/>
            <person name="Dupont J."/>
            <person name="Gouzy J."/>
            <person name="Branca A."/>
            <person name="Abraham A.L."/>
            <person name="Ceppi M."/>
            <person name="Conseiller E."/>
            <person name="Debuchy R."/>
            <person name="Malagnac F."/>
            <person name="Goarin A."/>
            <person name="Silar P."/>
            <person name="Lacoste S."/>
            <person name="Sallet E."/>
            <person name="Bensimon A."/>
            <person name="Giraud T."/>
            <person name="Brygoo Y."/>
        </authorList>
    </citation>
    <scope>NUCLEOTIDE SEQUENCE [LARGE SCALE GENOMIC DNA]</scope>
    <source>
        <strain evidence="8">FM164</strain>
    </source>
</reference>
<evidence type="ECO:0000313" key="9">
    <source>
        <dbReference type="Proteomes" id="UP000030686"/>
    </source>
</evidence>
<keyword evidence="4 6" id="KW-0472">Membrane</keyword>
<dbReference type="AlphaFoldDB" id="W6Q4K1"/>
<feature type="transmembrane region" description="Helical" evidence="6">
    <location>
        <begin position="273"/>
        <end position="301"/>
    </location>
</feature>
<dbReference type="PANTHER" id="PTHR33048">
    <property type="entry name" value="PTH11-LIKE INTEGRAL MEMBRANE PROTEIN (AFU_ORTHOLOGUE AFUA_5G11245)"/>
    <property type="match status" value="1"/>
</dbReference>
<dbReference type="InterPro" id="IPR052337">
    <property type="entry name" value="SAT4-like"/>
</dbReference>
<evidence type="ECO:0000256" key="1">
    <source>
        <dbReference type="ARBA" id="ARBA00004141"/>
    </source>
</evidence>
<feature type="domain" description="Rhodopsin" evidence="7">
    <location>
        <begin position="60"/>
        <end position="302"/>
    </location>
</feature>
<evidence type="ECO:0000256" key="4">
    <source>
        <dbReference type="ARBA" id="ARBA00023136"/>
    </source>
</evidence>
<dbReference type="GO" id="GO:0016020">
    <property type="term" value="C:membrane"/>
    <property type="evidence" value="ECO:0007669"/>
    <property type="project" value="UniProtKB-SubCell"/>
</dbReference>
<sequence>MHISPVGVFRGFKDEDFNFPSLVIMGADWNPGGQQPYNGNSIVGATAAIAAVQVVFVAGRFYTRFMQRMKIGIDDYLILLALATSLAESVLFIVLAKIGVVGYHFDYVYRMPDKVALTRKCILAFEVLDYPLNITMAKMALLCFYLRIFTTRKFQILVYIVGSLVLAVGVSVLLENFLQCRPFAYMWNRSIPGGSCIDPVDAYRILAPFNVLTGVLILVMPIPTVWKLHTSRKQKLALTGVFLLGGLGNVASILRMVMYFAESGLAKEDPTWFAAKFGILTVLEGGLIIIAACIISIWPLFTQVMPRRVMPRRFHTTFSRSTSRRTQHLAWYLRRIPTNSESQEGIARPKEVSLPKKKSWSSLPSLLSSPSSLADLEDQRWSILMDEEVSGSHKTVAGTH</sequence>
<keyword evidence="9" id="KW-1185">Reference proteome</keyword>